<dbReference type="GO" id="GO:0043565">
    <property type="term" value="F:sequence-specific DNA binding"/>
    <property type="evidence" value="ECO:0007669"/>
    <property type="project" value="InterPro"/>
</dbReference>
<feature type="region of interest" description="Disordered" evidence="2">
    <location>
        <begin position="65"/>
        <end position="110"/>
    </location>
</feature>
<keyword evidence="1" id="KW-0863">Zinc-finger</keyword>
<feature type="domain" description="GATA-type" evidence="3">
    <location>
        <begin position="110"/>
        <end position="167"/>
    </location>
</feature>
<keyword evidence="1" id="KW-0479">Metal-binding</keyword>
<evidence type="ECO:0000256" key="2">
    <source>
        <dbReference type="SAM" id="MobiDB-lite"/>
    </source>
</evidence>
<dbReference type="InterPro" id="IPR000679">
    <property type="entry name" value="Znf_GATA"/>
</dbReference>
<sequence>MSSIATASHPLPRLPHATSLDSPYSHSPSPSPNPSLALSLSANPNLPPSPDLVVDPALELISAQQYADGDGGAPNYTLAKPSDSGFSGSGSSGEMDGSNGGNGGTAQAAGGAGITCVSCGTTTTPLWRRDPAGKSAFTQNHVVFARAVRPRPPLHPIFLPQATVPRRSR</sequence>
<dbReference type="GO" id="GO:0008270">
    <property type="term" value="F:zinc ion binding"/>
    <property type="evidence" value="ECO:0007669"/>
    <property type="project" value="UniProtKB-KW"/>
</dbReference>
<feature type="region of interest" description="Disordered" evidence="2">
    <location>
        <begin position="1"/>
        <end position="51"/>
    </location>
</feature>
<evidence type="ECO:0000313" key="5">
    <source>
        <dbReference type="Proteomes" id="UP000027195"/>
    </source>
</evidence>
<accession>A0A067MWD4</accession>
<dbReference type="PROSITE" id="PS50114">
    <property type="entry name" value="GATA_ZN_FINGER_2"/>
    <property type="match status" value="1"/>
</dbReference>
<dbReference type="SUPFAM" id="SSF57716">
    <property type="entry name" value="Glucocorticoid receptor-like (DNA-binding domain)"/>
    <property type="match status" value="1"/>
</dbReference>
<feature type="compositionally biased region" description="Low complexity" evidence="2">
    <location>
        <begin position="19"/>
        <end position="44"/>
    </location>
</feature>
<proteinExistence type="predicted"/>
<dbReference type="Proteomes" id="UP000027195">
    <property type="component" value="Unassembled WGS sequence"/>
</dbReference>
<dbReference type="Gene3D" id="3.30.50.10">
    <property type="entry name" value="Erythroid Transcription Factor GATA-1, subunit A"/>
    <property type="match status" value="1"/>
</dbReference>
<reference evidence="5" key="1">
    <citation type="journal article" date="2014" name="Proc. Natl. Acad. Sci. U.S.A.">
        <title>Extensive sampling of basidiomycete genomes demonstrates inadequacy of the white-rot/brown-rot paradigm for wood decay fungi.</title>
        <authorList>
            <person name="Riley R."/>
            <person name="Salamov A.A."/>
            <person name="Brown D.W."/>
            <person name="Nagy L.G."/>
            <person name="Floudas D."/>
            <person name="Held B.W."/>
            <person name="Levasseur A."/>
            <person name="Lombard V."/>
            <person name="Morin E."/>
            <person name="Otillar R."/>
            <person name="Lindquist E.A."/>
            <person name="Sun H."/>
            <person name="LaButti K.M."/>
            <person name="Schmutz J."/>
            <person name="Jabbour D."/>
            <person name="Luo H."/>
            <person name="Baker S.E."/>
            <person name="Pisabarro A.G."/>
            <person name="Walton J.D."/>
            <person name="Blanchette R.A."/>
            <person name="Henrissat B."/>
            <person name="Martin F."/>
            <person name="Cullen D."/>
            <person name="Hibbett D.S."/>
            <person name="Grigoriev I.V."/>
        </authorList>
    </citation>
    <scope>NUCLEOTIDE SEQUENCE [LARGE SCALE GENOMIC DNA]</scope>
    <source>
        <strain evidence="5">FD-172 SS1</strain>
    </source>
</reference>
<dbReference type="Pfam" id="PF00320">
    <property type="entry name" value="GATA"/>
    <property type="match status" value="1"/>
</dbReference>
<keyword evidence="1" id="KW-0862">Zinc</keyword>
<dbReference type="AlphaFoldDB" id="A0A067MWD4"/>
<dbReference type="OrthoDB" id="515401at2759"/>
<dbReference type="GO" id="GO:0006355">
    <property type="term" value="P:regulation of DNA-templated transcription"/>
    <property type="evidence" value="ECO:0007669"/>
    <property type="project" value="InterPro"/>
</dbReference>
<dbReference type="SMART" id="SM00401">
    <property type="entry name" value="ZnF_GATA"/>
    <property type="match status" value="1"/>
</dbReference>
<dbReference type="HOGENOM" id="CLU_1578272_0_0_1"/>
<protein>
    <recommendedName>
        <fullName evidence="3">GATA-type domain-containing protein</fullName>
    </recommendedName>
</protein>
<name>A0A067MWD4_BOTB1</name>
<evidence type="ECO:0000313" key="4">
    <source>
        <dbReference type="EMBL" id="KDQ19020.1"/>
    </source>
</evidence>
<dbReference type="InParanoid" id="A0A067MWD4"/>
<evidence type="ECO:0000259" key="3">
    <source>
        <dbReference type="PROSITE" id="PS50114"/>
    </source>
</evidence>
<gene>
    <name evidence="4" type="ORF">BOTBODRAFT_170987</name>
</gene>
<keyword evidence="5" id="KW-1185">Reference proteome</keyword>
<dbReference type="InterPro" id="IPR013088">
    <property type="entry name" value="Znf_NHR/GATA"/>
</dbReference>
<organism evidence="4 5">
    <name type="scientific">Botryobasidium botryosum (strain FD-172 SS1)</name>
    <dbReference type="NCBI Taxonomy" id="930990"/>
    <lineage>
        <taxon>Eukaryota</taxon>
        <taxon>Fungi</taxon>
        <taxon>Dikarya</taxon>
        <taxon>Basidiomycota</taxon>
        <taxon>Agaricomycotina</taxon>
        <taxon>Agaricomycetes</taxon>
        <taxon>Cantharellales</taxon>
        <taxon>Botryobasidiaceae</taxon>
        <taxon>Botryobasidium</taxon>
    </lineage>
</organism>
<dbReference type="CDD" id="cd00202">
    <property type="entry name" value="ZnF_GATA"/>
    <property type="match status" value="1"/>
</dbReference>
<evidence type="ECO:0000256" key="1">
    <source>
        <dbReference type="PROSITE-ProRule" id="PRU00094"/>
    </source>
</evidence>
<dbReference type="EMBL" id="KL198020">
    <property type="protein sequence ID" value="KDQ19020.1"/>
    <property type="molecule type" value="Genomic_DNA"/>
</dbReference>